<keyword evidence="2" id="KW-0560">Oxidoreductase</keyword>
<dbReference type="PANTHER" id="PTHR43115:SF4">
    <property type="entry name" value="DEHYDROGENASE_REDUCTASE SDR FAMILY MEMBER 11"/>
    <property type="match status" value="1"/>
</dbReference>
<dbReference type="Gene3D" id="3.40.50.720">
    <property type="entry name" value="NAD(P)-binding Rossmann-like Domain"/>
    <property type="match status" value="1"/>
</dbReference>
<sequence>MEKWHCKIAVVTGASSGIGAACCKALIDNGMIVVGLARRPERIDEMRNLWPNDEEKQKRLHSRKCDVRQESDIIEAFDYIAKEYGPVAVLINNAGIVRATELVRENNTEDLRAILETNVMGMALCTREAFKTMSKNPAGLGHVINMNSVAGHKVLHFEGMSTNMYPVSKFAVTAMTEVYRNEFLTHKTKLRVTSISPGVVRTEIFTPEDIKNMADFEFLEASDIADAVIYCLQTPPHVQIHELTIKPVGEKF</sequence>
<dbReference type="AlphaFoldDB" id="A0A1L8ECU8"/>
<comment type="similarity">
    <text evidence="1 3">Belongs to the short-chain dehydrogenases/reductases (SDR) family.</text>
</comment>
<dbReference type="InterPro" id="IPR036291">
    <property type="entry name" value="NAD(P)-bd_dom_sf"/>
</dbReference>
<dbReference type="PANTHER" id="PTHR43115">
    <property type="entry name" value="DEHYDROGENASE/REDUCTASE SDR FAMILY MEMBER 11"/>
    <property type="match status" value="1"/>
</dbReference>
<evidence type="ECO:0000256" key="2">
    <source>
        <dbReference type="ARBA" id="ARBA00023002"/>
    </source>
</evidence>
<evidence type="ECO:0000313" key="4">
    <source>
        <dbReference type="EMBL" id="JAV16541.1"/>
    </source>
</evidence>
<evidence type="ECO:0000256" key="3">
    <source>
        <dbReference type="RuleBase" id="RU000363"/>
    </source>
</evidence>
<dbReference type="GO" id="GO:0016616">
    <property type="term" value="F:oxidoreductase activity, acting on the CH-OH group of donors, NAD or NADP as acceptor"/>
    <property type="evidence" value="ECO:0007669"/>
    <property type="project" value="UniProtKB-ARBA"/>
</dbReference>
<evidence type="ECO:0000256" key="1">
    <source>
        <dbReference type="ARBA" id="ARBA00006484"/>
    </source>
</evidence>
<name>A0A1L8ECU8_HAEIR</name>
<dbReference type="Pfam" id="PF00106">
    <property type="entry name" value="adh_short"/>
    <property type="match status" value="1"/>
</dbReference>
<proteinExistence type="inferred from homology"/>
<dbReference type="InterPro" id="IPR002347">
    <property type="entry name" value="SDR_fam"/>
</dbReference>
<protein>
    <submittedName>
        <fullName evidence="4">Putative dehydrogenase</fullName>
    </submittedName>
</protein>
<dbReference type="PRINTS" id="PR00080">
    <property type="entry name" value="SDRFAMILY"/>
</dbReference>
<dbReference type="PRINTS" id="PR00081">
    <property type="entry name" value="GDHRDH"/>
</dbReference>
<reference evidence="4" key="1">
    <citation type="submission" date="2017-01" db="EMBL/GenBank/DDBJ databases">
        <title>An insight into the sialome and mialome of the horn fly, Haematobia irritans.</title>
        <authorList>
            <person name="Breijo M."/>
            <person name="Boiani M."/>
            <person name="Ures X."/>
            <person name="Rocha S."/>
            <person name="Sequeira M."/>
            <person name="Ribeiro J.M."/>
        </authorList>
    </citation>
    <scope>NUCLEOTIDE SEQUENCE</scope>
</reference>
<dbReference type="EMBL" id="GFDG01002258">
    <property type="protein sequence ID" value="JAV16541.1"/>
    <property type="molecule type" value="Transcribed_RNA"/>
</dbReference>
<dbReference type="FunFam" id="3.40.50.720:FF:000047">
    <property type="entry name" value="NADP-dependent L-serine/L-allo-threonine dehydrogenase"/>
    <property type="match status" value="1"/>
</dbReference>
<accession>A0A1L8ECU8</accession>
<dbReference type="PROSITE" id="PS51257">
    <property type="entry name" value="PROKAR_LIPOPROTEIN"/>
    <property type="match status" value="1"/>
</dbReference>
<dbReference type="SUPFAM" id="SSF51735">
    <property type="entry name" value="NAD(P)-binding Rossmann-fold domains"/>
    <property type="match status" value="1"/>
</dbReference>
<organism evidence="4">
    <name type="scientific">Haematobia irritans</name>
    <name type="common">Horn fly</name>
    <name type="synonym">Conops irritans</name>
    <dbReference type="NCBI Taxonomy" id="7368"/>
    <lineage>
        <taxon>Eukaryota</taxon>
        <taxon>Metazoa</taxon>
        <taxon>Ecdysozoa</taxon>
        <taxon>Arthropoda</taxon>
        <taxon>Hexapoda</taxon>
        <taxon>Insecta</taxon>
        <taxon>Pterygota</taxon>
        <taxon>Neoptera</taxon>
        <taxon>Endopterygota</taxon>
        <taxon>Diptera</taxon>
        <taxon>Brachycera</taxon>
        <taxon>Muscomorpha</taxon>
        <taxon>Muscoidea</taxon>
        <taxon>Muscidae</taxon>
        <taxon>Haematobia</taxon>
    </lineage>
</organism>